<keyword evidence="2" id="KW-0812">Transmembrane</keyword>
<evidence type="ECO:0000256" key="1">
    <source>
        <dbReference type="SAM" id="Coils"/>
    </source>
</evidence>
<evidence type="ECO:0000256" key="2">
    <source>
        <dbReference type="SAM" id="Phobius"/>
    </source>
</evidence>
<dbReference type="EMBL" id="MU863658">
    <property type="protein sequence ID" value="KAK4098469.1"/>
    <property type="molecule type" value="Genomic_DNA"/>
</dbReference>
<dbReference type="Proteomes" id="UP001305647">
    <property type="component" value="Unassembled WGS sequence"/>
</dbReference>
<name>A0AAN6PUZ7_9PEZI</name>
<organism evidence="3 4">
    <name type="scientific">Parathielavia hyrcaniae</name>
    <dbReference type="NCBI Taxonomy" id="113614"/>
    <lineage>
        <taxon>Eukaryota</taxon>
        <taxon>Fungi</taxon>
        <taxon>Dikarya</taxon>
        <taxon>Ascomycota</taxon>
        <taxon>Pezizomycotina</taxon>
        <taxon>Sordariomycetes</taxon>
        <taxon>Sordariomycetidae</taxon>
        <taxon>Sordariales</taxon>
        <taxon>Chaetomiaceae</taxon>
        <taxon>Parathielavia</taxon>
    </lineage>
</organism>
<comment type="caution">
    <text evidence="3">The sequence shown here is derived from an EMBL/GenBank/DDBJ whole genome shotgun (WGS) entry which is preliminary data.</text>
</comment>
<protein>
    <submittedName>
        <fullName evidence="3">Uncharacterized protein</fullName>
    </submittedName>
</protein>
<evidence type="ECO:0000313" key="3">
    <source>
        <dbReference type="EMBL" id="KAK4098469.1"/>
    </source>
</evidence>
<keyword evidence="2" id="KW-1133">Transmembrane helix</keyword>
<accession>A0AAN6PUZ7</accession>
<reference evidence="3" key="1">
    <citation type="journal article" date="2023" name="Mol. Phylogenet. Evol.">
        <title>Genome-scale phylogeny and comparative genomics of the fungal order Sordariales.</title>
        <authorList>
            <person name="Hensen N."/>
            <person name="Bonometti L."/>
            <person name="Westerberg I."/>
            <person name="Brannstrom I.O."/>
            <person name="Guillou S."/>
            <person name="Cros-Aarteil S."/>
            <person name="Calhoun S."/>
            <person name="Haridas S."/>
            <person name="Kuo A."/>
            <person name="Mondo S."/>
            <person name="Pangilinan J."/>
            <person name="Riley R."/>
            <person name="LaButti K."/>
            <person name="Andreopoulos B."/>
            <person name="Lipzen A."/>
            <person name="Chen C."/>
            <person name="Yan M."/>
            <person name="Daum C."/>
            <person name="Ng V."/>
            <person name="Clum A."/>
            <person name="Steindorff A."/>
            <person name="Ohm R.A."/>
            <person name="Martin F."/>
            <person name="Silar P."/>
            <person name="Natvig D.O."/>
            <person name="Lalanne C."/>
            <person name="Gautier V."/>
            <person name="Ament-Velasquez S.L."/>
            <person name="Kruys A."/>
            <person name="Hutchinson M.I."/>
            <person name="Powell A.J."/>
            <person name="Barry K."/>
            <person name="Miller A.N."/>
            <person name="Grigoriev I.V."/>
            <person name="Debuchy R."/>
            <person name="Gladieux P."/>
            <person name="Hiltunen Thoren M."/>
            <person name="Johannesson H."/>
        </authorList>
    </citation>
    <scope>NUCLEOTIDE SEQUENCE</scope>
    <source>
        <strain evidence="3">CBS 757.83</strain>
    </source>
</reference>
<feature type="transmembrane region" description="Helical" evidence="2">
    <location>
        <begin position="112"/>
        <end position="130"/>
    </location>
</feature>
<sequence>MFDGSFDLSRSYFTALQTLRLAFYMVNDTLQHWSDLRNRWDAVVKPSGMFSAEDLAASSCNWDLVTQELEKKAQRVQDEIARKSEEVKALRDGLFNATSLRESTKGITLNRAVYVSTVVIVLYTPLGFLAPSSSSDETGAKPTELPHGFTTTFIAVPLATYSLCIAVVRILGPNGRERRGIQNALGFIPEVVQLLWQQWITRRRAVTRHRYKCPRVGLQCRTVSNTGLYLVIFTLRSSTPSFCCL</sequence>
<evidence type="ECO:0000313" key="4">
    <source>
        <dbReference type="Proteomes" id="UP001305647"/>
    </source>
</evidence>
<feature type="transmembrane region" description="Helical" evidence="2">
    <location>
        <begin position="150"/>
        <end position="171"/>
    </location>
</feature>
<keyword evidence="2" id="KW-0472">Membrane</keyword>
<proteinExistence type="predicted"/>
<keyword evidence="1" id="KW-0175">Coiled coil</keyword>
<keyword evidence="4" id="KW-1185">Reference proteome</keyword>
<reference evidence="3" key="2">
    <citation type="submission" date="2023-05" db="EMBL/GenBank/DDBJ databases">
        <authorList>
            <consortium name="Lawrence Berkeley National Laboratory"/>
            <person name="Steindorff A."/>
            <person name="Hensen N."/>
            <person name="Bonometti L."/>
            <person name="Westerberg I."/>
            <person name="Brannstrom I.O."/>
            <person name="Guillou S."/>
            <person name="Cros-Aarteil S."/>
            <person name="Calhoun S."/>
            <person name="Haridas S."/>
            <person name="Kuo A."/>
            <person name="Mondo S."/>
            <person name="Pangilinan J."/>
            <person name="Riley R."/>
            <person name="Labutti K."/>
            <person name="Andreopoulos B."/>
            <person name="Lipzen A."/>
            <person name="Chen C."/>
            <person name="Yanf M."/>
            <person name="Daum C."/>
            <person name="Ng V."/>
            <person name="Clum A."/>
            <person name="Ohm R."/>
            <person name="Martin F."/>
            <person name="Silar P."/>
            <person name="Natvig D."/>
            <person name="Lalanne C."/>
            <person name="Gautier V."/>
            <person name="Ament-Velasquez S.L."/>
            <person name="Kruys A."/>
            <person name="Hutchinson M.I."/>
            <person name="Powell A.J."/>
            <person name="Barry K."/>
            <person name="Miller A.N."/>
            <person name="Grigoriev I.V."/>
            <person name="Debuchy R."/>
            <person name="Gladieux P."/>
            <person name="Thoren M.H."/>
            <person name="Johannesson H."/>
        </authorList>
    </citation>
    <scope>NUCLEOTIDE SEQUENCE</scope>
    <source>
        <strain evidence="3">CBS 757.83</strain>
    </source>
</reference>
<feature type="coiled-coil region" evidence="1">
    <location>
        <begin position="66"/>
        <end position="93"/>
    </location>
</feature>
<dbReference type="AlphaFoldDB" id="A0AAN6PUZ7"/>
<gene>
    <name evidence="3" type="ORF">N658DRAFT_219567</name>
</gene>